<accession>W2SP95</accession>
<evidence type="ECO:0000313" key="1">
    <source>
        <dbReference type="EMBL" id="ETN70691.1"/>
    </source>
</evidence>
<dbReference type="Proteomes" id="UP000053676">
    <property type="component" value="Unassembled WGS sequence"/>
</dbReference>
<proteinExistence type="predicted"/>
<name>W2SP95_NECAM</name>
<dbReference type="EMBL" id="KI668908">
    <property type="protein sequence ID" value="ETN70691.1"/>
    <property type="molecule type" value="Genomic_DNA"/>
</dbReference>
<sequence length="170" mass="19729">MRCAMHGLCWKLPRILQSSLNCYRGGQKMKYGWMFMVAILAVTLDDISGLPQYRRLINDYSGRSLMIPRQSLMKSGRGFKSGSFTPINSFRKRSLYQPHDYMSAMWTPRLYDGLYISGHAWIPRFADPLSIEQTKENEYPDNFGIFEQHEIVFPEYAILRCVLNAIDVKG</sequence>
<reference evidence="2" key="1">
    <citation type="journal article" date="2014" name="Nat. Genet.">
        <title>Genome of the human hookworm Necator americanus.</title>
        <authorList>
            <person name="Tang Y.T."/>
            <person name="Gao X."/>
            <person name="Rosa B.A."/>
            <person name="Abubucker S."/>
            <person name="Hallsworth-Pepin K."/>
            <person name="Martin J."/>
            <person name="Tyagi R."/>
            <person name="Heizer E."/>
            <person name="Zhang X."/>
            <person name="Bhonagiri-Palsikar V."/>
            <person name="Minx P."/>
            <person name="Warren W.C."/>
            <person name="Wang Q."/>
            <person name="Zhan B."/>
            <person name="Hotez P.J."/>
            <person name="Sternberg P.W."/>
            <person name="Dougall A."/>
            <person name="Gaze S.T."/>
            <person name="Mulvenna J."/>
            <person name="Sotillo J."/>
            <person name="Ranganathan S."/>
            <person name="Rabelo E.M."/>
            <person name="Wilson R.K."/>
            <person name="Felgner P.L."/>
            <person name="Bethony J."/>
            <person name="Hawdon J.M."/>
            <person name="Gasser R.B."/>
            <person name="Loukas A."/>
            <person name="Mitreva M."/>
        </authorList>
    </citation>
    <scope>NUCLEOTIDE SEQUENCE [LARGE SCALE GENOMIC DNA]</scope>
</reference>
<gene>
    <name evidence="1" type="ORF">NECAME_04849</name>
</gene>
<dbReference type="AlphaFoldDB" id="W2SP95"/>
<evidence type="ECO:0000313" key="2">
    <source>
        <dbReference type="Proteomes" id="UP000053676"/>
    </source>
</evidence>
<protein>
    <submittedName>
        <fullName evidence="1">Uncharacterized protein</fullName>
    </submittedName>
</protein>
<keyword evidence="2" id="KW-1185">Reference proteome</keyword>
<organism evidence="1 2">
    <name type="scientific">Necator americanus</name>
    <name type="common">Human hookworm</name>
    <dbReference type="NCBI Taxonomy" id="51031"/>
    <lineage>
        <taxon>Eukaryota</taxon>
        <taxon>Metazoa</taxon>
        <taxon>Ecdysozoa</taxon>
        <taxon>Nematoda</taxon>
        <taxon>Chromadorea</taxon>
        <taxon>Rhabditida</taxon>
        <taxon>Rhabditina</taxon>
        <taxon>Rhabditomorpha</taxon>
        <taxon>Strongyloidea</taxon>
        <taxon>Ancylostomatidae</taxon>
        <taxon>Bunostominae</taxon>
        <taxon>Necator</taxon>
    </lineage>
</organism>
<dbReference type="KEGG" id="nai:NECAME_04849"/>